<name>A0A438HJS9_VITVI</name>
<dbReference type="PANTHER" id="PTHR12103:SF12">
    <property type="entry name" value="FI20020P1"/>
    <property type="match status" value="1"/>
</dbReference>
<dbReference type="GO" id="GO:0016787">
    <property type="term" value="F:hydrolase activity"/>
    <property type="evidence" value="ECO:0007669"/>
    <property type="project" value="UniProtKB-KW"/>
</dbReference>
<keyword evidence="3" id="KW-0378">Hydrolase</keyword>
<reference evidence="5 6" key="1">
    <citation type="journal article" date="2018" name="PLoS Genet.">
        <title>Population sequencing reveals clonal diversity and ancestral inbreeding in the grapevine cultivar Chardonnay.</title>
        <authorList>
            <person name="Roach M.J."/>
            <person name="Johnson D.L."/>
            <person name="Bohlmann J."/>
            <person name="van Vuuren H.J."/>
            <person name="Jones S.J."/>
            <person name="Pretorius I.S."/>
            <person name="Schmidt S.A."/>
            <person name="Borneman A.R."/>
        </authorList>
    </citation>
    <scope>NUCLEOTIDE SEQUENCE [LARGE SCALE GENOMIC DNA]</scope>
    <source>
        <strain evidence="6">cv. Chardonnay</strain>
        <tissue evidence="5">Leaf</tissue>
    </source>
</reference>
<protein>
    <submittedName>
        <fullName evidence="5">5'-nucleotidase domain-containing protein</fullName>
    </submittedName>
</protein>
<dbReference type="AlphaFoldDB" id="A0A438HJS9"/>
<dbReference type="Gene3D" id="3.40.50.1000">
    <property type="entry name" value="HAD superfamily/HAD-like"/>
    <property type="match status" value="2"/>
</dbReference>
<dbReference type="Proteomes" id="UP000288805">
    <property type="component" value="Unassembled WGS sequence"/>
</dbReference>
<proteinExistence type="inferred from homology"/>
<evidence type="ECO:0000313" key="5">
    <source>
        <dbReference type="EMBL" id="RVW84723.1"/>
    </source>
</evidence>
<dbReference type="InterPro" id="IPR008380">
    <property type="entry name" value="HAD-SF_hydro_IG_5-nucl"/>
</dbReference>
<dbReference type="PANTHER" id="PTHR12103">
    <property type="entry name" value="5'-NUCLEOTIDASE DOMAIN-CONTAINING"/>
    <property type="match status" value="1"/>
</dbReference>
<evidence type="ECO:0000256" key="4">
    <source>
        <dbReference type="ARBA" id="ARBA00022842"/>
    </source>
</evidence>
<dbReference type="SUPFAM" id="SSF56784">
    <property type="entry name" value="HAD-like"/>
    <property type="match status" value="1"/>
</dbReference>
<dbReference type="EMBL" id="QGNW01000212">
    <property type="protein sequence ID" value="RVW84723.1"/>
    <property type="molecule type" value="Genomic_DNA"/>
</dbReference>
<dbReference type="Pfam" id="PF05761">
    <property type="entry name" value="5_nucleotid"/>
    <property type="match status" value="1"/>
</dbReference>
<evidence type="ECO:0000256" key="3">
    <source>
        <dbReference type="ARBA" id="ARBA00022801"/>
    </source>
</evidence>
<sequence>MIPTSMECTNTQESTNQKRKRVTIVKLSKLLSVVAACLIADMVQYFVDAKLEFDPSYIYQDVNHAIQHAHQSGLVHRGILSDPDRYLVKNGQLLRFLKMLREKGKNLFLLTNSPFTLWMEGCVLCWRSLKGNTSFCIDVPFLDSLGERESWRELFDVVIAKANKPNFYSSEHPFRFVMYFGDHLFSDLRGPSKAGWRTAAIIQELESEIQIQNEDSYRFEQAWELGSVGFLA</sequence>
<comment type="caution">
    <text evidence="5">The sequence shown here is derived from an EMBL/GenBank/DDBJ whole genome shotgun (WGS) entry which is preliminary data.</text>
</comment>
<dbReference type="GO" id="GO:0046872">
    <property type="term" value="F:metal ion binding"/>
    <property type="evidence" value="ECO:0007669"/>
    <property type="project" value="UniProtKB-KW"/>
</dbReference>
<organism evidence="5 6">
    <name type="scientific">Vitis vinifera</name>
    <name type="common">Grape</name>
    <dbReference type="NCBI Taxonomy" id="29760"/>
    <lineage>
        <taxon>Eukaryota</taxon>
        <taxon>Viridiplantae</taxon>
        <taxon>Streptophyta</taxon>
        <taxon>Embryophyta</taxon>
        <taxon>Tracheophyta</taxon>
        <taxon>Spermatophyta</taxon>
        <taxon>Magnoliopsida</taxon>
        <taxon>eudicotyledons</taxon>
        <taxon>Gunneridae</taxon>
        <taxon>Pentapetalae</taxon>
        <taxon>rosids</taxon>
        <taxon>Vitales</taxon>
        <taxon>Vitaceae</taxon>
        <taxon>Viteae</taxon>
        <taxon>Vitis</taxon>
    </lineage>
</organism>
<keyword evidence="4" id="KW-0460">Magnesium</keyword>
<accession>A0A438HJS9</accession>
<evidence type="ECO:0000256" key="2">
    <source>
        <dbReference type="ARBA" id="ARBA00022723"/>
    </source>
</evidence>
<evidence type="ECO:0000313" key="6">
    <source>
        <dbReference type="Proteomes" id="UP000288805"/>
    </source>
</evidence>
<evidence type="ECO:0000256" key="1">
    <source>
        <dbReference type="ARBA" id="ARBA00009589"/>
    </source>
</evidence>
<dbReference type="InterPro" id="IPR023214">
    <property type="entry name" value="HAD_sf"/>
</dbReference>
<gene>
    <name evidence="5" type="primary">DDB_G0275467_1</name>
    <name evidence="5" type="ORF">CK203_046672</name>
</gene>
<keyword evidence="2" id="KW-0479">Metal-binding</keyword>
<comment type="similarity">
    <text evidence="1">Belongs to the 5'(3')-deoxyribonucleotidase family.</text>
</comment>
<dbReference type="InterPro" id="IPR036412">
    <property type="entry name" value="HAD-like_sf"/>
</dbReference>